<evidence type="ECO:0000256" key="7">
    <source>
        <dbReference type="RuleBase" id="RU367100"/>
    </source>
</evidence>
<dbReference type="PANTHER" id="PTHR40021">
    <property type="entry name" value="DEFECT AT LOW TEMPERATURE PROTEIN 1"/>
    <property type="match status" value="1"/>
</dbReference>
<feature type="compositionally biased region" description="Low complexity" evidence="8">
    <location>
        <begin position="455"/>
        <end position="470"/>
    </location>
</feature>
<dbReference type="InterPro" id="IPR038869">
    <property type="entry name" value="DLT1"/>
</dbReference>
<name>A0A5N6KL54_MONLA</name>
<dbReference type="GO" id="GO:0016020">
    <property type="term" value="C:membrane"/>
    <property type="evidence" value="ECO:0007669"/>
    <property type="project" value="UniProtKB-SubCell"/>
</dbReference>
<dbReference type="AlphaFoldDB" id="A0A5N6KL54"/>
<feature type="compositionally biased region" description="Polar residues" evidence="8">
    <location>
        <begin position="184"/>
        <end position="194"/>
    </location>
</feature>
<feature type="transmembrane region" description="Helical" evidence="7">
    <location>
        <begin position="108"/>
        <end position="134"/>
    </location>
</feature>
<comment type="subcellular location">
    <subcellularLocation>
        <location evidence="7">Membrane</location>
        <topology evidence="7">Multi-pass membrane protein</topology>
    </subcellularLocation>
</comment>
<feature type="region of interest" description="Disordered" evidence="8">
    <location>
        <begin position="184"/>
        <end position="215"/>
    </location>
</feature>
<feature type="transmembrane region" description="Helical" evidence="7">
    <location>
        <begin position="78"/>
        <end position="96"/>
    </location>
</feature>
<evidence type="ECO:0000256" key="3">
    <source>
        <dbReference type="ARBA" id="ARBA00021353"/>
    </source>
</evidence>
<evidence type="ECO:0000313" key="10">
    <source>
        <dbReference type="Proteomes" id="UP000326757"/>
    </source>
</evidence>
<feature type="region of interest" description="Disordered" evidence="8">
    <location>
        <begin position="1"/>
        <end position="30"/>
    </location>
</feature>
<reference evidence="9 10" key="1">
    <citation type="submission" date="2019-06" db="EMBL/GenBank/DDBJ databases">
        <title>Genome Sequence of the Brown Rot Fungal Pathogen Monilinia laxa.</title>
        <authorList>
            <person name="De Miccolis Angelini R.M."/>
            <person name="Landi L."/>
            <person name="Abate D."/>
            <person name="Pollastro S."/>
            <person name="Romanazzi G."/>
            <person name="Faretra F."/>
        </authorList>
    </citation>
    <scope>NUCLEOTIDE SEQUENCE [LARGE SCALE GENOMIC DNA]</scope>
    <source>
        <strain evidence="9 10">Mlax316</strain>
    </source>
</reference>
<evidence type="ECO:0000256" key="2">
    <source>
        <dbReference type="ARBA" id="ARBA00005550"/>
    </source>
</evidence>
<evidence type="ECO:0000256" key="4">
    <source>
        <dbReference type="ARBA" id="ARBA00022692"/>
    </source>
</evidence>
<comment type="similarity">
    <text evidence="2 7">Belongs to the DLT1 family.</text>
</comment>
<evidence type="ECO:0000256" key="5">
    <source>
        <dbReference type="ARBA" id="ARBA00022989"/>
    </source>
</evidence>
<dbReference type="OrthoDB" id="4096362at2759"/>
<comment type="function">
    <text evidence="1 7">Required for growth under high-pressure and low-temperature conditions.</text>
</comment>
<evidence type="ECO:0000256" key="6">
    <source>
        <dbReference type="ARBA" id="ARBA00023136"/>
    </source>
</evidence>
<gene>
    <name evidence="7" type="primary">DLT1</name>
    <name evidence="9" type="ORF">EYC80_003741</name>
</gene>
<accession>A0A5N6KL54</accession>
<evidence type="ECO:0000313" key="9">
    <source>
        <dbReference type="EMBL" id="KAB8304331.1"/>
    </source>
</evidence>
<dbReference type="PANTHER" id="PTHR40021:SF1">
    <property type="entry name" value="DEFECT AT LOW TEMPERATURE PROTEIN 1"/>
    <property type="match status" value="1"/>
</dbReference>
<feature type="compositionally biased region" description="Low complexity" evidence="8">
    <location>
        <begin position="377"/>
        <end position="414"/>
    </location>
</feature>
<sequence>MGACGTYSRRPPAPGAPKLHCARSSQHPPPTTTVTFRACKGLDPAGRDLKVQIDNVADMKLGLFNPATWNLGKLAYDSSFYILYIVITGLLLVTPVETFLQARKNHQLYNIFVIASCYGATAFFGFILLMTRIWTERQILKAIPKTWVPVEKGDVNKKVRKMIVASLERSAAIAWDSRPRIDQHATTTVSTQNRPGAATVASGNGRSEQEDDEKRSHEAIIIIPPKEPVWGQISHNGWSSPTSTDLPSLQYITVILELPHLIEARAVSLAPPDPLSTSQPPMPDLRAVDILQRPVAMGLRDYISHLSGFGIIGDPSIATSFLSAYEYARFSSNAISEAEFRDLMKQFAELLRNMEPLGPAILMSLAIDDQDSDIDGDAPSSSTPISPQSHSLASSLRSISIRSGSEGTSGTAASLRHGTDHMIPNRSHIGTAPVTPRNKRPGFPGSRNQSRGLYTSSSSSSSTRSTSQTSVIKLSRVQTGGSLPYELDIPRVR</sequence>
<dbReference type="EMBL" id="VIGI01000001">
    <property type="protein sequence ID" value="KAB8304331.1"/>
    <property type="molecule type" value="Genomic_DNA"/>
</dbReference>
<organism evidence="9 10">
    <name type="scientific">Monilinia laxa</name>
    <name type="common">Brown rot fungus</name>
    <name type="synonym">Sclerotinia laxa</name>
    <dbReference type="NCBI Taxonomy" id="61186"/>
    <lineage>
        <taxon>Eukaryota</taxon>
        <taxon>Fungi</taxon>
        <taxon>Dikarya</taxon>
        <taxon>Ascomycota</taxon>
        <taxon>Pezizomycotina</taxon>
        <taxon>Leotiomycetes</taxon>
        <taxon>Helotiales</taxon>
        <taxon>Sclerotiniaceae</taxon>
        <taxon>Monilinia</taxon>
    </lineage>
</organism>
<comment type="caution">
    <text evidence="9">The sequence shown here is derived from an EMBL/GenBank/DDBJ whole genome shotgun (WGS) entry which is preliminary data.</text>
</comment>
<dbReference type="Proteomes" id="UP000326757">
    <property type="component" value="Unassembled WGS sequence"/>
</dbReference>
<keyword evidence="5 7" id="KW-1133">Transmembrane helix</keyword>
<protein>
    <recommendedName>
        <fullName evidence="3 7">Defect at low temperature protein 1</fullName>
    </recommendedName>
</protein>
<keyword evidence="10" id="KW-1185">Reference proteome</keyword>
<feature type="region of interest" description="Disordered" evidence="8">
    <location>
        <begin position="372"/>
        <end position="471"/>
    </location>
</feature>
<evidence type="ECO:0000256" key="1">
    <source>
        <dbReference type="ARBA" id="ARBA00002489"/>
    </source>
</evidence>
<keyword evidence="4 7" id="KW-0812">Transmembrane</keyword>
<evidence type="ECO:0000256" key="8">
    <source>
        <dbReference type="SAM" id="MobiDB-lite"/>
    </source>
</evidence>
<keyword evidence="6 7" id="KW-0472">Membrane</keyword>
<proteinExistence type="inferred from homology"/>